<evidence type="ECO:0000313" key="2">
    <source>
        <dbReference type="EMBL" id="XBX80482.1"/>
    </source>
</evidence>
<dbReference type="RefSeq" id="WP_350350995.1">
    <property type="nucleotide sequence ID" value="NZ_CP158357.1"/>
</dbReference>
<dbReference type="AlphaFoldDB" id="A0AAU7VT45"/>
<accession>A0AAU7VT45</accession>
<name>A0AAU7VT45_9MICO</name>
<protein>
    <submittedName>
        <fullName evidence="1">Uncharacterized protein</fullName>
    </submittedName>
</protein>
<dbReference type="EMBL" id="CP158357">
    <property type="protein sequence ID" value="XBX77521.1"/>
    <property type="molecule type" value="Genomic_DNA"/>
</dbReference>
<gene>
    <name evidence="2" type="ORF">ABS642_10425</name>
    <name evidence="1" type="ORF">ABS642_16620</name>
</gene>
<reference evidence="1" key="1">
    <citation type="submission" date="2024-06" db="EMBL/GenBank/DDBJ databases">
        <title>Draft genome sequence of Microbacterium sp. strain A8/3-1, isolated from Oxytropis tragacanthoides Fisch. ex DC. Root nodules in the Altai region of Russia.</title>
        <authorList>
            <person name="Sazanova A."/>
            <person name="Guro P."/>
            <person name="Kuznetsova I."/>
            <person name="Belimov A."/>
            <person name="Safronova V."/>
        </authorList>
    </citation>
    <scope>NUCLEOTIDE SEQUENCE</scope>
    <source>
        <strain evidence="1">A8/3-1</strain>
    </source>
</reference>
<dbReference type="EMBL" id="CP158357">
    <property type="protein sequence ID" value="XBX80482.1"/>
    <property type="molecule type" value="Genomic_DNA"/>
</dbReference>
<sequence>MGQDELDQWAARALRILHNLPAADDGQVADALAVVQDAATEPQSLLTPSDILLSAEEGAPGAELLAACEAAGFTVVTTGFVGG</sequence>
<evidence type="ECO:0000313" key="1">
    <source>
        <dbReference type="EMBL" id="XBX77521.1"/>
    </source>
</evidence>
<proteinExistence type="predicted"/>
<organism evidence="1">
    <name type="scientific">Microbacterium sp. A8/3-1</name>
    <dbReference type="NCBI Taxonomy" id="3160749"/>
    <lineage>
        <taxon>Bacteria</taxon>
        <taxon>Bacillati</taxon>
        <taxon>Actinomycetota</taxon>
        <taxon>Actinomycetes</taxon>
        <taxon>Micrococcales</taxon>
        <taxon>Microbacteriaceae</taxon>
        <taxon>Microbacterium</taxon>
    </lineage>
</organism>